<dbReference type="InterPro" id="IPR050194">
    <property type="entry name" value="Glycosyltransferase_grp1"/>
</dbReference>
<dbReference type="InterPro" id="IPR028098">
    <property type="entry name" value="Glyco_trans_4-like_N"/>
</dbReference>
<proteinExistence type="predicted"/>
<dbReference type="AlphaFoldDB" id="A0A933WAN5"/>
<accession>A0A933WAN5</accession>
<feature type="domain" description="Glycosyl transferase family 1" evidence="1">
    <location>
        <begin position="213"/>
        <end position="360"/>
    </location>
</feature>
<organism evidence="3 4">
    <name type="scientific">Eiseniibacteriota bacterium</name>
    <dbReference type="NCBI Taxonomy" id="2212470"/>
    <lineage>
        <taxon>Bacteria</taxon>
        <taxon>Candidatus Eiseniibacteriota</taxon>
    </lineage>
</organism>
<evidence type="ECO:0000313" key="3">
    <source>
        <dbReference type="EMBL" id="MBI5169454.1"/>
    </source>
</evidence>
<sequence>MNVFAIPSWYPEPARGLLGGTFLHEAFLAIARHHADVNLDVALWGQGDFELSGARARAWLARPHLVTAARPERRAVAPNLVEHYAPVWTWRFATRRGNAPAVLAVVRAQLERSRRERGRIDLIHAHVSFPAGWLAMRLSRDTGIPFVLTEHMSPFPFTHFVRDGRVVPEVAEPLRQARRVVAVSRALAAQIRDAVGVEPEVIPNGVDEDFFTPGPSRGGPFTFLTVGAIETQKGIDVLIAAAGQLQTNAGRAARFRVVGEGRFRGLYEQLARSLVLGNRFEWLGALPRERVRDEMRACDAFVLTSRHESFGVVYAEALACGKPVLATHCGGPEDIVGEGDGLLVPVDDVAATAEALDALARGDAAFDSAAIRASFERRFASRAVAARTVALYRAATEVA</sequence>
<dbReference type="EMBL" id="JACRIW010000054">
    <property type="protein sequence ID" value="MBI5169454.1"/>
    <property type="molecule type" value="Genomic_DNA"/>
</dbReference>
<dbReference type="InterPro" id="IPR001296">
    <property type="entry name" value="Glyco_trans_1"/>
</dbReference>
<dbReference type="PANTHER" id="PTHR45947">
    <property type="entry name" value="SULFOQUINOVOSYL TRANSFERASE SQD2"/>
    <property type="match status" value="1"/>
</dbReference>
<gene>
    <name evidence="3" type="ORF">HZA61_08205</name>
</gene>
<dbReference type="SUPFAM" id="SSF53756">
    <property type="entry name" value="UDP-Glycosyltransferase/glycogen phosphorylase"/>
    <property type="match status" value="1"/>
</dbReference>
<dbReference type="Pfam" id="PF13439">
    <property type="entry name" value="Glyco_transf_4"/>
    <property type="match status" value="1"/>
</dbReference>
<dbReference type="Gene3D" id="3.40.50.2000">
    <property type="entry name" value="Glycogen Phosphorylase B"/>
    <property type="match status" value="2"/>
</dbReference>
<evidence type="ECO:0000259" key="1">
    <source>
        <dbReference type="Pfam" id="PF00534"/>
    </source>
</evidence>
<protein>
    <submittedName>
        <fullName evidence="3">Glycosyltransferase</fullName>
    </submittedName>
</protein>
<feature type="domain" description="Glycosyltransferase subfamily 4-like N-terminal" evidence="2">
    <location>
        <begin position="57"/>
        <end position="209"/>
    </location>
</feature>
<evidence type="ECO:0000259" key="2">
    <source>
        <dbReference type="Pfam" id="PF13439"/>
    </source>
</evidence>
<name>A0A933WAN5_UNCEI</name>
<comment type="caution">
    <text evidence="3">The sequence shown here is derived from an EMBL/GenBank/DDBJ whole genome shotgun (WGS) entry which is preliminary data.</text>
</comment>
<evidence type="ECO:0000313" key="4">
    <source>
        <dbReference type="Proteomes" id="UP000696931"/>
    </source>
</evidence>
<reference evidence="3" key="1">
    <citation type="submission" date="2020-07" db="EMBL/GenBank/DDBJ databases">
        <title>Huge and variable diversity of episymbiotic CPR bacteria and DPANN archaea in groundwater ecosystems.</title>
        <authorList>
            <person name="He C.Y."/>
            <person name="Keren R."/>
            <person name="Whittaker M."/>
            <person name="Farag I.F."/>
            <person name="Doudna J."/>
            <person name="Cate J.H.D."/>
            <person name="Banfield J.F."/>
        </authorList>
    </citation>
    <scope>NUCLEOTIDE SEQUENCE</scope>
    <source>
        <strain evidence="3">NC_groundwater_1813_Pr3_B-0.1um_71_17</strain>
    </source>
</reference>
<dbReference type="Proteomes" id="UP000696931">
    <property type="component" value="Unassembled WGS sequence"/>
</dbReference>
<dbReference type="Pfam" id="PF00534">
    <property type="entry name" value="Glycos_transf_1"/>
    <property type="match status" value="1"/>
</dbReference>
<dbReference type="PANTHER" id="PTHR45947:SF3">
    <property type="entry name" value="SULFOQUINOVOSYL TRANSFERASE SQD2"/>
    <property type="match status" value="1"/>
</dbReference>
<dbReference type="GO" id="GO:0016757">
    <property type="term" value="F:glycosyltransferase activity"/>
    <property type="evidence" value="ECO:0007669"/>
    <property type="project" value="InterPro"/>
</dbReference>